<dbReference type="Pfam" id="PF01053">
    <property type="entry name" value="Cys_Met_Meta_PP"/>
    <property type="match status" value="1"/>
</dbReference>
<proteinExistence type="inferred from homology"/>
<keyword evidence="5" id="KW-0032">Aminotransferase</keyword>
<dbReference type="InterPro" id="IPR054542">
    <property type="entry name" value="Cys_met_metab_PP"/>
</dbReference>
<dbReference type="Proteomes" id="UP001652431">
    <property type="component" value="Unassembled WGS sequence"/>
</dbReference>
<evidence type="ECO:0000313" key="6">
    <source>
        <dbReference type="Proteomes" id="UP001652431"/>
    </source>
</evidence>
<dbReference type="Gene3D" id="3.40.640.10">
    <property type="entry name" value="Type I PLP-dependent aspartate aminotransferase-like (Major domain)"/>
    <property type="match status" value="1"/>
</dbReference>
<dbReference type="PANTHER" id="PTHR11808:SF90">
    <property type="entry name" value="CYSTATHIONINE GAMMA-SYNTHASE"/>
    <property type="match status" value="1"/>
</dbReference>
<accession>A0ABT2RPY0</accession>
<comment type="similarity">
    <text evidence="2 4">Belongs to the trans-sulfuration enzymes family.</text>
</comment>
<name>A0ABT2RPY0_9FIRM</name>
<dbReference type="EMBL" id="JAOQJU010000017">
    <property type="protein sequence ID" value="MCU6687321.1"/>
    <property type="molecule type" value="Genomic_DNA"/>
</dbReference>
<organism evidence="5 6">
    <name type="scientific">Dorea acetigenes</name>
    <dbReference type="NCBI Taxonomy" id="2981787"/>
    <lineage>
        <taxon>Bacteria</taxon>
        <taxon>Bacillati</taxon>
        <taxon>Bacillota</taxon>
        <taxon>Clostridia</taxon>
        <taxon>Lachnospirales</taxon>
        <taxon>Lachnospiraceae</taxon>
        <taxon>Dorea</taxon>
    </lineage>
</organism>
<dbReference type="InterPro" id="IPR015421">
    <property type="entry name" value="PyrdxlP-dep_Trfase_major"/>
</dbReference>
<gene>
    <name evidence="5" type="ORF">OCV99_12365</name>
</gene>
<dbReference type="InterPro" id="IPR015422">
    <property type="entry name" value="PyrdxlP-dep_Trfase_small"/>
</dbReference>
<dbReference type="PIRSF" id="PIRSF001434">
    <property type="entry name" value="CGS"/>
    <property type="match status" value="1"/>
</dbReference>
<dbReference type="GO" id="GO:0008483">
    <property type="term" value="F:transaminase activity"/>
    <property type="evidence" value="ECO:0007669"/>
    <property type="project" value="UniProtKB-KW"/>
</dbReference>
<sequence length="383" mass="42834">MERGLNTRCLHLEETEGKTEHYGALSYPIYQTATYAHPGAGKSTGYDYSRLQNPTREHLEKTVASLEGGIDAFALSTGMAAITLLMEIFEPGDHMIAEADLYGGSIRFFDNVSKKNHYEFTYLNCSKDDIEGAIKGNTKAIYIETPTNPMMNVSDIAAISRIAKKHNLLLIVDNTFLSPYFQNPLKLGADIVIHSGTKFLGGHNDTLAGFIVTNSDEIKEKLRFLIKTTGAGLSPFDSWLILRGMKTLGIRMEKSQENAIRIANWLKEQHIVKKVYYPGLPEHPGYEIIKRQARGFGSMITFDVDTKEHAWKIIESVRMIKFAESLGGVETLITYPTTQTHADVPDEVRIQNGITPCTLRLSIGIEDIEDLLAELSYVFHLPE</sequence>
<reference evidence="5 6" key="1">
    <citation type="journal article" date="2021" name="ISME Commun">
        <title>Automated analysis of genomic sequences facilitates high-throughput and comprehensive description of bacteria.</title>
        <authorList>
            <person name="Hitch T.C.A."/>
        </authorList>
    </citation>
    <scope>NUCLEOTIDE SEQUENCE [LARGE SCALE GENOMIC DNA]</scope>
    <source>
        <strain evidence="5 6">Sanger_03</strain>
    </source>
</reference>
<protein>
    <submittedName>
        <fullName evidence="5">PLP-dependent aspartate aminotransferase family protein</fullName>
    </submittedName>
</protein>
<dbReference type="RefSeq" id="WP_158370990.1">
    <property type="nucleotide sequence ID" value="NZ_JAOQJU010000017.1"/>
</dbReference>
<keyword evidence="5" id="KW-0808">Transferase</keyword>
<comment type="caution">
    <text evidence="5">The sequence shown here is derived from an EMBL/GenBank/DDBJ whole genome shotgun (WGS) entry which is preliminary data.</text>
</comment>
<dbReference type="PROSITE" id="PS00868">
    <property type="entry name" value="CYS_MET_METAB_PP"/>
    <property type="match status" value="1"/>
</dbReference>
<evidence type="ECO:0000256" key="2">
    <source>
        <dbReference type="ARBA" id="ARBA00009077"/>
    </source>
</evidence>
<dbReference type="InterPro" id="IPR015424">
    <property type="entry name" value="PyrdxlP-dep_Trfase"/>
</dbReference>
<dbReference type="PANTHER" id="PTHR11808">
    <property type="entry name" value="TRANS-SULFURATION ENZYME FAMILY MEMBER"/>
    <property type="match status" value="1"/>
</dbReference>
<dbReference type="InterPro" id="IPR000277">
    <property type="entry name" value="Cys/Met-Metab_PyrdxlP-dep_enz"/>
</dbReference>
<evidence type="ECO:0000256" key="3">
    <source>
        <dbReference type="ARBA" id="ARBA00022898"/>
    </source>
</evidence>
<dbReference type="CDD" id="cd00614">
    <property type="entry name" value="CGS_like"/>
    <property type="match status" value="1"/>
</dbReference>
<keyword evidence="3 4" id="KW-0663">Pyridoxal phosphate</keyword>
<keyword evidence="6" id="KW-1185">Reference proteome</keyword>
<dbReference type="SUPFAM" id="SSF53383">
    <property type="entry name" value="PLP-dependent transferases"/>
    <property type="match status" value="1"/>
</dbReference>
<dbReference type="Gene3D" id="3.90.1150.10">
    <property type="entry name" value="Aspartate Aminotransferase, domain 1"/>
    <property type="match status" value="1"/>
</dbReference>
<evidence type="ECO:0000256" key="1">
    <source>
        <dbReference type="ARBA" id="ARBA00001933"/>
    </source>
</evidence>
<evidence type="ECO:0000256" key="4">
    <source>
        <dbReference type="RuleBase" id="RU362118"/>
    </source>
</evidence>
<comment type="cofactor">
    <cofactor evidence="1 4">
        <name>pyridoxal 5'-phosphate</name>
        <dbReference type="ChEBI" id="CHEBI:597326"/>
    </cofactor>
</comment>
<evidence type="ECO:0000313" key="5">
    <source>
        <dbReference type="EMBL" id="MCU6687321.1"/>
    </source>
</evidence>